<keyword evidence="3" id="KW-1015">Disulfide bond</keyword>
<evidence type="ECO:0000256" key="3">
    <source>
        <dbReference type="ARBA" id="ARBA00023157"/>
    </source>
</evidence>
<dbReference type="eggNOG" id="KOG3649">
    <property type="taxonomic scope" value="Eukaryota"/>
</dbReference>
<evidence type="ECO:0000256" key="6">
    <source>
        <dbReference type="SAM" id="Phobius"/>
    </source>
</evidence>
<dbReference type="EMBL" id="JH000930">
    <property type="protein sequence ID" value="EGV96260.1"/>
    <property type="molecule type" value="Genomic_DNA"/>
</dbReference>
<feature type="compositionally biased region" description="Basic and acidic residues" evidence="5">
    <location>
        <begin position="624"/>
        <end position="638"/>
    </location>
</feature>
<dbReference type="InterPro" id="IPR050159">
    <property type="entry name" value="Kazal-type_SerProtInhib"/>
</dbReference>
<reference evidence="9" key="1">
    <citation type="journal article" date="2011" name="Nat. Biotechnol.">
        <title>The genomic sequence of the Chinese hamster ovary (CHO)-K1 cell line.</title>
        <authorList>
            <person name="Xu X."/>
            <person name="Nagarajan H."/>
            <person name="Lewis N.E."/>
            <person name="Pan S."/>
            <person name="Cai Z."/>
            <person name="Liu X."/>
            <person name="Chen W."/>
            <person name="Xie M."/>
            <person name="Wang W."/>
            <person name="Hammond S."/>
            <person name="Andersen M.R."/>
            <person name="Neff N."/>
            <person name="Passarelli B."/>
            <person name="Koh W."/>
            <person name="Fan H.C."/>
            <person name="Wang J."/>
            <person name="Gui Y."/>
            <person name="Lee K.H."/>
            <person name="Betenbaugh M.J."/>
            <person name="Quake S.R."/>
            <person name="Famili I."/>
            <person name="Palsson B.O."/>
            <person name="Wang J."/>
        </authorList>
    </citation>
    <scope>NUCLEOTIDE SEQUENCE [LARGE SCALE GENOMIC DNA]</scope>
    <source>
        <strain evidence="9">CHO K1 cell line</strain>
    </source>
</reference>
<keyword evidence="6" id="KW-0472">Membrane</keyword>
<keyword evidence="6" id="KW-0812">Transmembrane</keyword>
<dbReference type="GO" id="GO:0005576">
    <property type="term" value="C:extracellular region"/>
    <property type="evidence" value="ECO:0007669"/>
    <property type="project" value="UniProtKB-SubCell"/>
</dbReference>
<comment type="subcellular location">
    <subcellularLocation>
        <location evidence="1">Secreted</location>
    </subcellularLocation>
</comment>
<dbReference type="InParanoid" id="G3HYK4"/>
<dbReference type="FunCoup" id="G3HYK4">
    <property type="interactions" value="131"/>
</dbReference>
<dbReference type="InterPro" id="IPR002350">
    <property type="entry name" value="Kazal_dom"/>
</dbReference>
<sequence length="832" mass="94040">MFSPRAPAEQCTGQTCNDYIIFSMKTATVLMLLTLALYLTQGNRPIQNPNDMNQDICVMCKQILEEAKSKKSVRDLSRATRETTPAKLNCEDFKQGRKDGGFVCTSDAPAVCGTDGKTYRSRCELCAENEKSKNQVDIKSEGECGSSSLEKDVCSDFRAYVQDGRLGCTRENDPVRGPDGRTHGNRCAMCAELFLKEAQENATRDRENRIRRDAEKELCKEFENQVRSGRLFCTRESDPIRGPDGKMHGNKCALCADIFMRQFSEEKGKAEKNQRDAEERDKAKVEIEKRCSEFRDRAKNGTLFCTRENDPIRGLDGKTHGNLCSMCQAFFKAETEEKKKAEGETRSRRESESSATAETYACYDLTMFLLLSKFGATLGNCVMDIERSEGMDNNIAPERMTQSGAQMGKSMATHAPCVKLFLFKKTKQEQRLKEKLQSLIEEEEKKKDDKGEKEKVEAEKSKREAIQDCSEFLSLLKDGELFCTRENDPVRGPDGKTHGNKCAMCKAVFDKEKEERMKKEGENQRITSGHDSSGGRLKAKDECAQYWESMKNGEFSCTRESDPVRGADGKSYNNKCVMCKELLQREMEEKNKNFASRSNDTGSATRKDVCDQFRSQMKNGKLLCTRESDPTRGPDGKTHGNKCAMCKERLEREAAEKKKKEDEDKRNTGTNKNDKEDNCREDHNTAEDAKSRRARSSLPFVAGMSEDECSEFRKLLRDDKFLCPQKDDPVRGADGTIYQNKCHMCKVVLEKEAVERLGLQENPSYISVTKEEDGPGFSSSSEVRRFSLDFIRIHQTNTRIHSQGKCEESSNPEAIPADTPASVSALAFGLWW</sequence>
<dbReference type="STRING" id="10029.G3HYK4"/>
<evidence type="ECO:0000259" key="7">
    <source>
        <dbReference type="PROSITE" id="PS51465"/>
    </source>
</evidence>
<dbReference type="SMART" id="SM00280">
    <property type="entry name" value="KAZAL"/>
    <property type="match status" value="8"/>
</dbReference>
<dbReference type="Gene3D" id="3.30.60.30">
    <property type="match status" value="8"/>
</dbReference>
<dbReference type="CDD" id="cd00104">
    <property type="entry name" value="KAZAL_FS"/>
    <property type="match status" value="1"/>
</dbReference>
<evidence type="ECO:0000313" key="9">
    <source>
        <dbReference type="Proteomes" id="UP000001075"/>
    </source>
</evidence>
<dbReference type="Pfam" id="PF00050">
    <property type="entry name" value="Kazal_1"/>
    <property type="match status" value="8"/>
</dbReference>
<evidence type="ECO:0000313" key="8">
    <source>
        <dbReference type="EMBL" id="EGV96260.1"/>
    </source>
</evidence>
<feature type="region of interest" description="Disordered" evidence="5">
    <location>
        <begin position="516"/>
        <end position="537"/>
    </location>
</feature>
<dbReference type="PANTHER" id="PTHR47499">
    <property type="entry name" value="SERINE PROTEASE INHIBITOR KAZAL-TYPE 7 SPINK7"/>
    <property type="match status" value="1"/>
</dbReference>
<feature type="compositionally biased region" description="Basic and acidic residues" evidence="5">
    <location>
        <begin position="645"/>
        <end position="691"/>
    </location>
</feature>
<evidence type="ECO:0000256" key="2">
    <source>
        <dbReference type="ARBA" id="ARBA00022525"/>
    </source>
</evidence>
<name>G3HYK4_CRIGR</name>
<feature type="domain" description="Kazal-like" evidence="7">
    <location>
        <begin position="84"/>
        <end position="146"/>
    </location>
</feature>
<accession>G3HYK4</accession>
<evidence type="ECO:0000256" key="4">
    <source>
        <dbReference type="SAM" id="Coils"/>
    </source>
</evidence>
<gene>
    <name evidence="8" type="ORF">I79_016141</name>
</gene>
<organism evidence="8 9">
    <name type="scientific">Cricetulus griseus</name>
    <name type="common">Chinese hamster</name>
    <name type="synonym">Cricetulus barabensis griseus</name>
    <dbReference type="NCBI Taxonomy" id="10029"/>
    <lineage>
        <taxon>Eukaryota</taxon>
        <taxon>Metazoa</taxon>
        <taxon>Chordata</taxon>
        <taxon>Craniata</taxon>
        <taxon>Vertebrata</taxon>
        <taxon>Euteleostomi</taxon>
        <taxon>Mammalia</taxon>
        <taxon>Eutheria</taxon>
        <taxon>Euarchontoglires</taxon>
        <taxon>Glires</taxon>
        <taxon>Rodentia</taxon>
        <taxon>Myomorpha</taxon>
        <taxon>Muroidea</taxon>
        <taxon>Cricetidae</taxon>
        <taxon>Cricetinae</taxon>
        <taxon>Cricetulus</taxon>
    </lineage>
</organism>
<dbReference type="SUPFAM" id="SSF100895">
    <property type="entry name" value="Kazal-type serine protease inhibitors"/>
    <property type="match status" value="8"/>
</dbReference>
<dbReference type="PROSITE" id="PS00282">
    <property type="entry name" value="KAZAL_1"/>
    <property type="match status" value="1"/>
</dbReference>
<feature type="coiled-coil region" evidence="4">
    <location>
        <begin position="422"/>
        <end position="459"/>
    </location>
</feature>
<evidence type="ECO:0000256" key="5">
    <source>
        <dbReference type="SAM" id="MobiDB-lite"/>
    </source>
</evidence>
<dbReference type="Proteomes" id="UP000001075">
    <property type="component" value="Unassembled WGS sequence"/>
</dbReference>
<dbReference type="PROSITE" id="PS51465">
    <property type="entry name" value="KAZAL_2"/>
    <property type="match status" value="3"/>
</dbReference>
<feature type="domain" description="Kazal-like" evidence="7">
    <location>
        <begin position="537"/>
        <end position="593"/>
    </location>
</feature>
<proteinExistence type="predicted"/>
<feature type="region of interest" description="Disordered" evidence="5">
    <location>
        <begin position="590"/>
        <end position="695"/>
    </location>
</feature>
<keyword evidence="6" id="KW-1133">Transmembrane helix</keyword>
<dbReference type="PANTHER" id="PTHR47499:SF1">
    <property type="entry name" value="SERINE PROTEASE INHIBITOR KAZAL-TYPE 7"/>
    <property type="match status" value="1"/>
</dbReference>
<feature type="domain" description="Kazal-like" evidence="7">
    <location>
        <begin position="463"/>
        <end position="525"/>
    </location>
</feature>
<keyword evidence="2" id="KW-0964">Secreted</keyword>
<dbReference type="InterPro" id="IPR036058">
    <property type="entry name" value="Kazal_dom_sf"/>
</dbReference>
<dbReference type="FunFam" id="3.30.60.30:FF:000001">
    <property type="entry name" value="Serine peptidase inhibitor, Kazal type 5"/>
    <property type="match status" value="6"/>
</dbReference>
<feature type="compositionally biased region" description="Polar residues" evidence="5">
    <location>
        <begin position="593"/>
        <end position="604"/>
    </location>
</feature>
<feature type="transmembrane region" description="Helical" evidence="6">
    <location>
        <begin position="20"/>
        <end position="39"/>
    </location>
</feature>
<dbReference type="AlphaFoldDB" id="G3HYK4"/>
<keyword evidence="4" id="KW-0175">Coiled coil</keyword>
<protein>
    <submittedName>
        <fullName evidence="8">Serine protease inhibitor Kazal-type 5</fullName>
    </submittedName>
</protein>
<evidence type="ECO:0000256" key="1">
    <source>
        <dbReference type="ARBA" id="ARBA00004613"/>
    </source>
</evidence>